<reference evidence="2 3" key="1">
    <citation type="submission" date="2019-12" db="EMBL/GenBank/DDBJ databases">
        <title>Paraburkholderia acidiphila 7Q-K02 sp. nov and Paraburkholderia acidisoli DHF22 sp. nov., two strains isolated from forest soil.</title>
        <authorList>
            <person name="Gao Z."/>
            <person name="Qiu L."/>
        </authorList>
    </citation>
    <scope>NUCLEOTIDE SEQUENCE [LARGE SCALE GENOMIC DNA]</scope>
    <source>
        <strain evidence="2 3">DHF22</strain>
        <plasmid evidence="2 3">p1</plasmid>
    </source>
</reference>
<protein>
    <submittedName>
        <fullName evidence="2">Uncharacterized protein</fullName>
    </submittedName>
</protein>
<feature type="transmembrane region" description="Helical" evidence="1">
    <location>
        <begin position="126"/>
        <end position="148"/>
    </location>
</feature>
<accession>A0A7Z2JJP5</accession>
<organism evidence="2 3">
    <name type="scientific">Paraburkholderia acidisoli</name>
    <dbReference type="NCBI Taxonomy" id="2571748"/>
    <lineage>
        <taxon>Bacteria</taxon>
        <taxon>Pseudomonadati</taxon>
        <taxon>Pseudomonadota</taxon>
        <taxon>Betaproteobacteria</taxon>
        <taxon>Burkholderiales</taxon>
        <taxon>Burkholderiaceae</taxon>
        <taxon>Paraburkholderia</taxon>
    </lineage>
</organism>
<feature type="transmembrane region" description="Helical" evidence="1">
    <location>
        <begin position="12"/>
        <end position="32"/>
    </location>
</feature>
<keyword evidence="3" id="KW-1185">Reference proteome</keyword>
<evidence type="ECO:0000313" key="2">
    <source>
        <dbReference type="EMBL" id="QGZ66996.1"/>
    </source>
</evidence>
<dbReference type="KEGG" id="pacs:FAZ98_34760"/>
<name>A0A7Z2JJP5_9BURK</name>
<evidence type="ECO:0000256" key="1">
    <source>
        <dbReference type="SAM" id="Phobius"/>
    </source>
</evidence>
<dbReference type="RefSeq" id="WP_158958879.1">
    <property type="nucleotide sequence ID" value="NZ_CP046917.1"/>
</dbReference>
<dbReference type="EMBL" id="CP046917">
    <property type="protein sequence ID" value="QGZ66996.1"/>
    <property type="molecule type" value="Genomic_DNA"/>
</dbReference>
<feature type="transmembrane region" description="Helical" evidence="1">
    <location>
        <begin position="184"/>
        <end position="211"/>
    </location>
</feature>
<keyword evidence="1" id="KW-1133">Transmembrane helix</keyword>
<keyword evidence="2" id="KW-0614">Plasmid</keyword>
<dbReference type="Proteomes" id="UP000433577">
    <property type="component" value="Plasmid p1"/>
</dbReference>
<keyword evidence="1" id="KW-0812">Transmembrane</keyword>
<evidence type="ECO:0000313" key="3">
    <source>
        <dbReference type="Proteomes" id="UP000433577"/>
    </source>
</evidence>
<sequence length="239" mass="25626">MLNPNLRLPWAGSLAFIVASTSVAFASIALFLPTTVDAGVIARRLCLALTIGLLLEAIRRAKLAEVSREAANADDEVIVKVSINGVTVGELSELDYAQTRLAAANDPRNYVAQAGRLAVGLWRHGMLAFAWTAFIVAAWLVITCLLAPDEFASDLIAYAASPASRVGHATALATALHDVAKMLAWSYGTVFVIAAGVRMQFGAPLSILGAFRTDVQRRVRLLVDTPVDGNLSLVWTRRR</sequence>
<keyword evidence="1" id="KW-0472">Membrane</keyword>
<dbReference type="OrthoDB" id="10018192at2"/>
<proteinExistence type="predicted"/>
<geneLocation type="plasmid" evidence="2 3">
    <name>p1</name>
</geneLocation>
<gene>
    <name evidence="2" type="ORF">FAZ98_34760</name>
</gene>
<dbReference type="AlphaFoldDB" id="A0A7Z2JJP5"/>